<dbReference type="Proteomes" id="UP000199647">
    <property type="component" value="Unassembled WGS sequence"/>
</dbReference>
<sequence length="66" mass="7377">MDSERTPLSDSDLDVIFRASELMIPDDLKAGVYAAARDLKQVTQLLRQPRTAASEPSNIFSLIRRS</sequence>
<evidence type="ECO:0000313" key="1">
    <source>
        <dbReference type="EMBL" id="SEQ20889.1"/>
    </source>
</evidence>
<dbReference type="STRING" id="1855383.SAMN05216548_10371"/>
<evidence type="ECO:0000313" key="2">
    <source>
        <dbReference type="Proteomes" id="UP000199647"/>
    </source>
</evidence>
<dbReference type="RefSeq" id="WP_092495696.1">
    <property type="nucleotide sequence ID" value="NZ_FOFG01000003.1"/>
</dbReference>
<keyword evidence="2" id="KW-1185">Reference proteome</keyword>
<accession>A0A1H9E5D6</accession>
<proteinExistence type="predicted"/>
<dbReference type="EMBL" id="FOFG01000003">
    <property type="protein sequence ID" value="SEQ20889.1"/>
    <property type="molecule type" value="Genomic_DNA"/>
</dbReference>
<organism evidence="1 2">
    <name type="scientific">Faunimonas pinastri</name>
    <dbReference type="NCBI Taxonomy" id="1855383"/>
    <lineage>
        <taxon>Bacteria</taxon>
        <taxon>Pseudomonadati</taxon>
        <taxon>Pseudomonadota</taxon>
        <taxon>Alphaproteobacteria</taxon>
        <taxon>Hyphomicrobiales</taxon>
        <taxon>Afifellaceae</taxon>
        <taxon>Faunimonas</taxon>
    </lineage>
</organism>
<reference evidence="1 2" key="1">
    <citation type="submission" date="2016-10" db="EMBL/GenBank/DDBJ databases">
        <authorList>
            <person name="de Groot N.N."/>
        </authorList>
    </citation>
    <scope>NUCLEOTIDE SEQUENCE [LARGE SCALE GENOMIC DNA]</scope>
    <source>
        <strain evidence="1 2">A52C2</strain>
    </source>
</reference>
<dbReference type="AlphaFoldDB" id="A0A1H9E5D6"/>
<protein>
    <submittedName>
        <fullName evidence="1">Uncharacterized protein</fullName>
    </submittedName>
</protein>
<dbReference type="OrthoDB" id="7279366at2"/>
<gene>
    <name evidence="1" type="ORF">SAMN05216548_10371</name>
</gene>
<name>A0A1H9E5D6_9HYPH</name>